<accession>A0A0N0P448</accession>
<protein>
    <submittedName>
        <fullName evidence="1">Uncharacterized protein</fullName>
    </submittedName>
</protein>
<name>A0A0N0P448_LEPSE</name>
<proteinExistence type="predicted"/>
<dbReference type="Proteomes" id="UP000038009">
    <property type="component" value="Unassembled WGS sequence"/>
</dbReference>
<dbReference type="OMA" id="YARFRWA"/>
<dbReference type="VEuPathDB" id="TriTrypDB:Lsey_0224_0050"/>
<comment type="caution">
    <text evidence="1">The sequence shown here is derived from an EMBL/GenBank/DDBJ whole genome shotgun (WGS) entry which is preliminary data.</text>
</comment>
<gene>
    <name evidence="1" type="ORF">ABL78_6061</name>
</gene>
<dbReference type="OrthoDB" id="262751at2759"/>
<evidence type="ECO:0000313" key="2">
    <source>
        <dbReference type="Proteomes" id="UP000038009"/>
    </source>
</evidence>
<evidence type="ECO:0000313" key="1">
    <source>
        <dbReference type="EMBL" id="KPI84879.1"/>
    </source>
</evidence>
<dbReference type="EMBL" id="LJSK01000224">
    <property type="protein sequence ID" value="KPI84879.1"/>
    <property type="molecule type" value="Genomic_DNA"/>
</dbReference>
<dbReference type="AlphaFoldDB" id="A0A0N0P448"/>
<reference evidence="1 2" key="1">
    <citation type="journal article" date="2015" name="PLoS Pathog.">
        <title>Leptomonas seymouri: Adaptations to the Dixenous Life Cycle Analyzed by Genome Sequencing, Transcriptome Profiling and Co-infection with Leishmania donovani.</title>
        <authorList>
            <person name="Kraeva N."/>
            <person name="Butenko A."/>
            <person name="Hlavacova J."/>
            <person name="Kostygov A."/>
            <person name="Myskova J."/>
            <person name="Grybchuk D."/>
            <person name="Lestinova T."/>
            <person name="Votypka J."/>
            <person name="Volf P."/>
            <person name="Opperdoes F."/>
            <person name="Flegontov P."/>
            <person name="Lukes J."/>
            <person name="Yurchenko V."/>
        </authorList>
    </citation>
    <scope>NUCLEOTIDE SEQUENCE [LARGE SCALE GENOMIC DNA]</scope>
    <source>
        <strain evidence="1 2">ATCC 30220</strain>
    </source>
</reference>
<keyword evidence="2" id="KW-1185">Reference proteome</keyword>
<organism evidence="1 2">
    <name type="scientific">Leptomonas seymouri</name>
    <dbReference type="NCBI Taxonomy" id="5684"/>
    <lineage>
        <taxon>Eukaryota</taxon>
        <taxon>Discoba</taxon>
        <taxon>Euglenozoa</taxon>
        <taxon>Kinetoplastea</taxon>
        <taxon>Metakinetoplastina</taxon>
        <taxon>Trypanosomatida</taxon>
        <taxon>Trypanosomatidae</taxon>
        <taxon>Leishmaniinae</taxon>
        <taxon>Leptomonas</taxon>
    </lineage>
</organism>
<sequence length="497" mass="54860">MSSLQPNELLSLTLLQQEVERLNSQHSMVQGDTHGDCVAASLCEEITSFSEKLLSCSDAITSHEAAEAYISTSLVLLSSMQRLTAVMREVDGHEEKETEGRNGHIGDITAHVRPLLSRCTEAWAKWYAQVPRLPHFYASCITVRIPAILTSASAYSSFQAWRGFFEKTACATRVILLHAARTLPPDVGNHCLPPRSLLPPWTLLITCAQLAWAADRLRGVVGTQKSDTTSSNEAAVGNNQLGSAGAGATFLEIQERVEAAHADQLVREVLLFSYDSIDWKVGNEVPNVKSVAPSVWCLFLRCRSLAMYGLTKQKAAPHLPYFQDCVARRLTARVLQHSIDAMCSCLERNVIDMHKKRVEQLASRDVPALVLLTRLWYLYLQPYPELLKAIHSSLVQLVHIAVGLFDPATVEEVHVADTGVHNGSREHVQYDEAEEQEITTRGAARARCFLDVVWSVEPLQELEVLMDATGIPWSPAFPRAAAMQAVLDGCVVVSSVE</sequence>